<evidence type="ECO:0000313" key="4">
    <source>
        <dbReference type="Proteomes" id="UP000479692"/>
    </source>
</evidence>
<keyword evidence="4" id="KW-1185">Reference proteome</keyword>
<dbReference type="GO" id="GO:0004113">
    <property type="term" value="F:2',3'-cyclic-nucleotide 3'-phosphodiesterase activity"/>
    <property type="evidence" value="ECO:0007669"/>
    <property type="project" value="InterPro"/>
</dbReference>
<gene>
    <name evidence="3" type="ORF">GN331_09450</name>
</gene>
<comment type="catalytic activity">
    <reaction evidence="2">
        <text>a 3'-end 2',3'-cyclophospho-ribonucleotide-RNA + H2O = a 3'-end 2'-phospho-ribonucleotide-RNA + H(+)</text>
        <dbReference type="Rhea" id="RHEA:11828"/>
        <dbReference type="Rhea" id="RHEA-COMP:10464"/>
        <dbReference type="Rhea" id="RHEA-COMP:17353"/>
        <dbReference type="ChEBI" id="CHEBI:15377"/>
        <dbReference type="ChEBI" id="CHEBI:15378"/>
        <dbReference type="ChEBI" id="CHEBI:83064"/>
        <dbReference type="ChEBI" id="CHEBI:173113"/>
        <dbReference type="EC" id="3.1.4.58"/>
    </reaction>
</comment>
<evidence type="ECO:0000256" key="1">
    <source>
        <dbReference type="ARBA" id="ARBA00022801"/>
    </source>
</evidence>
<dbReference type="Gene3D" id="3.90.1140.10">
    <property type="entry name" value="Cyclic phosphodiesterase"/>
    <property type="match status" value="1"/>
</dbReference>
<dbReference type="HAMAP" id="MF_01940">
    <property type="entry name" value="RNA_CPDase"/>
    <property type="match status" value="1"/>
</dbReference>
<feature type="short sequence motif" description="HXTX 1" evidence="2">
    <location>
        <begin position="61"/>
        <end position="64"/>
    </location>
</feature>
<dbReference type="PANTHER" id="PTHR35561:SF1">
    <property type="entry name" value="RNA 2',3'-CYCLIC PHOSPHODIESTERASE"/>
    <property type="match status" value="1"/>
</dbReference>
<dbReference type="InterPro" id="IPR004175">
    <property type="entry name" value="RNA_CPDase"/>
</dbReference>
<organism evidence="3 4">
    <name type="scientific">Noviluteimonas gilva</name>
    <dbReference type="NCBI Taxonomy" id="2682097"/>
    <lineage>
        <taxon>Bacteria</taxon>
        <taxon>Pseudomonadati</taxon>
        <taxon>Pseudomonadota</taxon>
        <taxon>Gammaproteobacteria</taxon>
        <taxon>Lysobacterales</taxon>
        <taxon>Lysobacteraceae</taxon>
        <taxon>Noviluteimonas</taxon>
    </lineage>
</organism>
<feature type="active site" description="Proton donor" evidence="2">
    <location>
        <position position="61"/>
    </location>
</feature>
<dbReference type="EMBL" id="WOXT01000002">
    <property type="protein sequence ID" value="MUV14430.1"/>
    <property type="molecule type" value="Genomic_DNA"/>
</dbReference>
<reference evidence="3 4" key="1">
    <citation type="submission" date="2019-12" db="EMBL/GenBank/DDBJ databases">
        <authorList>
            <person name="Xu J."/>
        </authorList>
    </citation>
    <scope>NUCLEOTIDE SEQUENCE [LARGE SCALE GENOMIC DNA]</scope>
    <source>
        <strain evidence="3 4">HX-5-24</strain>
    </source>
</reference>
<dbReference type="Pfam" id="PF13563">
    <property type="entry name" value="2_5_RNA_ligase2"/>
    <property type="match status" value="1"/>
</dbReference>
<comment type="caution">
    <text evidence="3">The sequence shown here is derived from an EMBL/GenBank/DDBJ whole genome shotgun (WGS) entry which is preliminary data.</text>
</comment>
<keyword evidence="1 2" id="KW-0378">Hydrolase</keyword>
<accession>A0A7C9HMH9</accession>
<dbReference type="GO" id="GO:0008664">
    <property type="term" value="F:RNA 2',3'-cyclic 3'-phosphodiesterase activity"/>
    <property type="evidence" value="ECO:0007669"/>
    <property type="project" value="UniProtKB-EC"/>
</dbReference>
<dbReference type="AlphaFoldDB" id="A0A7C9HMH9"/>
<comment type="similarity">
    <text evidence="2">Belongs to the 2H phosphoesterase superfamily. ThpR family.</text>
</comment>
<dbReference type="PANTHER" id="PTHR35561">
    <property type="entry name" value="RNA 2',3'-CYCLIC PHOSPHODIESTERASE"/>
    <property type="match status" value="1"/>
</dbReference>
<comment type="function">
    <text evidence="2">Hydrolyzes RNA 2',3'-cyclic phosphodiester to an RNA 2'-phosphomonoester.</text>
</comment>
<feature type="active site" description="Proton acceptor" evidence="2">
    <location>
        <position position="147"/>
    </location>
</feature>
<dbReference type="SUPFAM" id="SSF55144">
    <property type="entry name" value="LigT-like"/>
    <property type="match status" value="1"/>
</dbReference>
<dbReference type="InterPro" id="IPR009097">
    <property type="entry name" value="Cyclic_Pdiesterase"/>
</dbReference>
<dbReference type="EC" id="3.1.4.58" evidence="2"/>
<dbReference type="Proteomes" id="UP000479692">
    <property type="component" value="Unassembled WGS sequence"/>
</dbReference>
<name>A0A7C9HMH9_9GAMM</name>
<evidence type="ECO:0000313" key="3">
    <source>
        <dbReference type="EMBL" id="MUV14430.1"/>
    </source>
</evidence>
<proteinExistence type="inferred from homology"/>
<feature type="short sequence motif" description="HXTX 2" evidence="2">
    <location>
        <begin position="147"/>
        <end position="150"/>
    </location>
</feature>
<sequence length="193" mass="20988">MVPAVKASFAVGSEDTPSMPLTRNLFFALAPDPSLRGVLAAQAQRLHDAWGGRMTAPAKLHMTVLFLDALPAPIETTLIDAACAAGATIAQREFDLVVDRAGRFERRVGWLGCSQVPPALKTLHESLVDACFATGAPVRRENHYTPHVTALRDPTHPEPHAIDPLQWRVRHFELMASAEGAYEVLGTWPLQPA</sequence>
<evidence type="ECO:0000256" key="2">
    <source>
        <dbReference type="HAMAP-Rule" id="MF_01940"/>
    </source>
</evidence>
<protein>
    <recommendedName>
        <fullName evidence="2">RNA 2',3'-cyclic phosphodiesterase</fullName>
        <shortName evidence="2">RNA 2',3'-CPDase</shortName>
        <ecNumber evidence="2">3.1.4.58</ecNumber>
    </recommendedName>
</protein>